<evidence type="ECO:0000256" key="10">
    <source>
        <dbReference type="PROSITE-ProRule" id="PRU10077"/>
    </source>
</evidence>
<keyword evidence="12" id="KW-1185">Reference proteome</keyword>
<comment type="subcellular location">
    <subcellularLocation>
        <location evidence="3 9">Cytoplasm</location>
    </subcellularLocation>
</comment>
<dbReference type="InterPro" id="IPR016125">
    <property type="entry name" value="Peptidase_C15-like"/>
</dbReference>
<dbReference type="KEGG" id="lamb:KBB96_04295"/>
<evidence type="ECO:0000256" key="9">
    <source>
        <dbReference type="HAMAP-Rule" id="MF_00417"/>
    </source>
</evidence>
<dbReference type="SUPFAM" id="SSF53182">
    <property type="entry name" value="Pyrrolidone carboxyl peptidase (pyroglutamate aminopeptidase)"/>
    <property type="match status" value="1"/>
</dbReference>
<evidence type="ECO:0000313" key="11">
    <source>
        <dbReference type="EMBL" id="QUE52114.1"/>
    </source>
</evidence>
<evidence type="ECO:0000256" key="4">
    <source>
        <dbReference type="ARBA" id="ARBA00006641"/>
    </source>
</evidence>
<dbReference type="PIRSF" id="PIRSF015592">
    <property type="entry name" value="Prld-crbxl_pptds"/>
    <property type="match status" value="1"/>
</dbReference>
<organism evidence="11 12">
    <name type="scientific">Luteolibacter ambystomatis</name>
    <dbReference type="NCBI Taxonomy" id="2824561"/>
    <lineage>
        <taxon>Bacteria</taxon>
        <taxon>Pseudomonadati</taxon>
        <taxon>Verrucomicrobiota</taxon>
        <taxon>Verrucomicrobiia</taxon>
        <taxon>Verrucomicrobiales</taxon>
        <taxon>Verrucomicrobiaceae</taxon>
        <taxon>Luteolibacter</taxon>
    </lineage>
</organism>
<evidence type="ECO:0000256" key="2">
    <source>
        <dbReference type="ARBA" id="ARBA00002280"/>
    </source>
</evidence>
<proteinExistence type="inferred from homology"/>
<dbReference type="NCBIfam" id="NF009676">
    <property type="entry name" value="PRK13197.1"/>
    <property type="match status" value="1"/>
</dbReference>
<evidence type="ECO:0000256" key="3">
    <source>
        <dbReference type="ARBA" id="ARBA00004496"/>
    </source>
</evidence>
<dbReference type="NCBIfam" id="TIGR00504">
    <property type="entry name" value="pyro_pdase"/>
    <property type="match status" value="1"/>
</dbReference>
<evidence type="ECO:0000256" key="6">
    <source>
        <dbReference type="ARBA" id="ARBA00022670"/>
    </source>
</evidence>
<dbReference type="AlphaFoldDB" id="A0A975J189"/>
<name>A0A975J189_9BACT</name>
<protein>
    <recommendedName>
        <fullName evidence="9">Pyrrolidone-carboxylate peptidase</fullName>
        <ecNumber evidence="9">3.4.19.3</ecNumber>
    </recommendedName>
    <alternativeName>
        <fullName evidence="9">5-oxoprolyl-peptidase</fullName>
    </alternativeName>
    <alternativeName>
        <fullName evidence="9">Pyroglutamyl-peptidase I</fullName>
        <shortName evidence="9">PGP-I</shortName>
        <shortName evidence="9">Pyrase</shortName>
    </alternativeName>
</protein>
<dbReference type="CDD" id="cd00501">
    <property type="entry name" value="Peptidase_C15"/>
    <property type="match status" value="1"/>
</dbReference>
<evidence type="ECO:0000256" key="5">
    <source>
        <dbReference type="ARBA" id="ARBA00022490"/>
    </source>
</evidence>
<dbReference type="GO" id="GO:0006508">
    <property type="term" value="P:proteolysis"/>
    <property type="evidence" value="ECO:0007669"/>
    <property type="project" value="UniProtKB-KW"/>
</dbReference>
<comment type="subunit">
    <text evidence="9">Homotetramer.</text>
</comment>
<reference evidence="11" key="1">
    <citation type="submission" date="2021-04" db="EMBL/GenBank/DDBJ databases">
        <title>Luteolibacter sp. 32A isolated from the skin of an Anderson's salamander (Ambystoma andersonii).</title>
        <authorList>
            <person name="Spergser J."/>
            <person name="Busse H.-J."/>
        </authorList>
    </citation>
    <scope>NUCLEOTIDE SEQUENCE</scope>
    <source>
        <strain evidence="11">32A</strain>
    </source>
</reference>
<comment type="function">
    <text evidence="2 9">Removes 5-oxoproline from various penultimate amino acid residues except L-proline.</text>
</comment>
<dbReference type="FunFam" id="3.40.630.20:FF:000001">
    <property type="entry name" value="Pyrrolidone-carboxylate peptidase"/>
    <property type="match status" value="1"/>
</dbReference>
<dbReference type="InterPro" id="IPR033694">
    <property type="entry name" value="PGPEP1_Cys_AS"/>
</dbReference>
<feature type="active site" evidence="9">
    <location>
        <position position="166"/>
    </location>
</feature>
<evidence type="ECO:0000256" key="1">
    <source>
        <dbReference type="ARBA" id="ARBA00001770"/>
    </source>
</evidence>
<dbReference type="InterPro" id="IPR029762">
    <property type="entry name" value="PGP-I_bact-type"/>
</dbReference>
<dbReference type="InterPro" id="IPR000816">
    <property type="entry name" value="Peptidase_C15"/>
</dbReference>
<comment type="catalytic activity">
    <reaction evidence="1 9 10">
        <text>Release of an N-terminal pyroglutamyl group from a polypeptide, the second amino acid generally not being Pro.</text>
        <dbReference type="EC" id="3.4.19.3"/>
    </reaction>
</comment>
<gene>
    <name evidence="9 11" type="primary">pcp</name>
    <name evidence="11" type="ORF">KBB96_04295</name>
</gene>
<dbReference type="Proteomes" id="UP000676169">
    <property type="component" value="Chromosome"/>
</dbReference>
<comment type="similarity">
    <text evidence="4 9">Belongs to the peptidase C15 family.</text>
</comment>
<keyword evidence="6 9" id="KW-0645">Protease</keyword>
<keyword evidence="8 9" id="KW-0788">Thiol protease</keyword>
<sequence length="206" mass="22010">MKTVLLTGFEPFGGDARNPSQAIAAQLDGAIIEGHQITSAILACEFGKSRRQLHKLIERHMPSLVVCLGLASGRQAITPERIAINLDDARIPDNAGRQPVDKPVVRGGPSSYWSTLPVKAITAVLTEHGIPAEVSHTAGTFVCNHVFYSLMHELAATPDVRGGFIHVPAPWNSPLSQDALLEGITLAVAAAIRHKRDIRITGGATH</sequence>
<evidence type="ECO:0000256" key="7">
    <source>
        <dbReference type="ARBA" id="ARBA00022801"/>
    </source>
</evidence>
<dbReference type="GO" id="GO:0016920">
    <property type="term" value="F:pyroglutamyl-peptidase activity"/>
    <property type="evidence" value="ECO:0007669"/>
    <property type="project" value="UniProtKB-UniRule"/>
</dbReference>
<evidence type="ECO:0000256" key="8">
    <source>
        <dbReference type="ARBA" id="ARBA00022807"/>
    </source>
</evidence>
<dbReference type="InterPro" id="IPR036440">
    <property type="entry name" value="Peptidase_C15-like_sf"/>
</dbReference>
<keyword evidence="7 9" id="KW-0378">Hydrolase</keyword>
<dbReference type="PANTHER" id="PTHR23402">
    <property type="entry name" value="PROTEASE FAMILY C15 PYROGLUTAMYL-PEPTIDASE I-RELATED"/>
    <property type="match status" value="1"/>
</dbReference>
<keyword evidence="5 9" id="KW-0963">Cytoplasm</keyword>
<dbReference type="EC" id="3.4.19.3" evidence="9"/>
<dbReference type="Pfam" id="PF01470">
    <property type="entry name" value="Peptidase_C15"/>
    <property type="match status" value="1"/>
</dbReference>
<dbReference type="PANTHER" id="PTHR23402:SF1">
    <property type="entry name" value="PYROGLUTAMYL-PEPTIDASE I"/>
    <property type="match status" value="1"/>
</dbReference>
<dbReference type="PROSITE" id="PS01334">
    <property type="entry name" value="PYRASE_CYS"/>
    <property type="match status" value="1"/>
</dbReference>
<evidence type="ECO:0000313" key="12">
    <source>
        <dbReference type="Proteomes" id="UP000676169"/>
    </source>
</evidence>
<dbReference type="PRINTS" id="PR00706">
    <property type="entry name" value="PYROGLUPTASE"/>
</dbReference>
<dbReference type="GO" id="GO:0005829">
    <property type="term" value="C:cytosol"/>
    <property type="evidence" value="ECO:0007669"/>
    <property type="project" value="InterPro"/>
</dbReference>
<dbReference type="Gene3D" id="3.40.630.20">
    <property type="entry name" value="Peptidase C15, pyroglutamyl peptidase I-like"/>
    <property type="match status" value="1"/>
</dbReference>
<dbReference type="HAMAP" id="MF_00417">
    <property type="entry name" value="Pyrrolid_peptidase"/>
    <property type="match status" value="1"/>
</dbReference>
<accession>A0A975J189</accession>
<feature type="active site" evidence="9 10">
    <location>
        <position position="143"/>
    </location>
</feature>
<feature type="active site" evidence="9">
    <location>
        <position position="80"/>
    </location>
</feature>
<dbReference type="EMBL" id="CP073100">
    <property type="protein sequence ID" value="QUE52114.1"/>
    <property type="molecule type" value="Genomic_DNA"/>
</dbReference>
<dbReference type="RefSeq" id="WP_211632688.1">
    <property type="nucleotide sequence ID" value="NZ_CP073100.1"/>
</dbReference>